<evidence type="ECO:0000313" key="2">
    <source>
        <dbReference type="EMBL" id="VTJ56820.1"/>
    </source>
</evidence>
<dbReference type="EMBL" id="CABDUW010000070">
    <property type="protein sequence ID" value="VTJ56820.1"/>
    <property type="molecule type" value="Genomic_DNA"/>
</dbReference>
<keyword evidence="3" id="KW-1185">Reference proteome</keyword>
<dbReference type="AlphaFoldDB" id="A0A5E4AIP0"/>
<comment type="caution">
    <text evidence="2">The sequence shown here is derived from an EMBL/GenBank/DDBJ whole genome shotgun (WGS) entry which is preliminary data.</text>
</comment>
<feature type="compositionally biased region" description="Basic and acidic residues" evidence="1">
    <location>
        <begin position="81"/>
        <end position="94"/>
    </location>
</feature>
<name>A0A5E4AIP0_MARMO</name>
<gene>
    <name evidence="2" type="ORF">MONAX_5E044936</name>
</gene>
<reference evidence="2" key="1">
    <citation type="submission" date="2019-04" db="EMBL/GenBank/DDBJ databases">
        <authorList>
            <person name="Alioto T."/>
            <person name="Alioto T."/>
        </authorList>
    </citation>
    <scope>NUCLEOTIDE SEQUENCE [LARGE SCALE GENOMIC DNA]</scope>
</reference>
<accession>A0A5E4AIP0</accession>
<organism evidence="2 3">
    <name type="scientific">Marmota monax</name>
    <name type="common">Woodchuck</name>
    <dbReference type="NCBI Taxonomy" id="9995"/>
    <lineage>
        <taxon>Eukaryota</taxon>
        <taxon>Metazoa</taxon>
        <taxon>Chordata</taxon>
        <taxon>Craniata</taxon>
        <taxon>Vertebrata</taxon>
        <taxon>Euteleostomi</taxon>
        <taxon>Mammalia</taxon>
        <taxon>Eutheria</taxon>
        <taxon>Euarchontoglires</taxon>
        <taxon>Glires</taxon>
        <taxon>Rodentia</taxon>
        <taxon>Sciuromorpha</taxon>
        <taxon>Sciuridae</taxon>
        <taxon>Xerinae</taxon>
        <taxon>Marmotini</taxon>
        <taxon>Marmota</taxon>
    </lineage>
</organism>
<protein>
    <submittedName>
        <fullName evidence="2">Uncharacterized protein</fullName>
    </submittedName>
</protein>
<feature type="region of interest" description="Disordered" evidence="1">
    <location>
        <begin position="81"/>
        <end position="113"/>
    </location>
</feature>
<feature type="non-terminal residue" evidence="2">
    <location>
        <position position="1"/>
    </location>
</feature>
<evidence type="ECO:0000256" key="1">
    <source>
        <dbReference type="SAM" id="MobiDB-lite"/>
    </source>
</evidence>
<sequence>GSRDPSWSYASGFSSLGWCESRPRGSGGGEPAGRYEDGSKMTSKRRAFQTPLRRSISEQLRDSTARAWDLLWKNVRERRLAGRCPRDSGTREGETGGSGCVGSSDPRGPTVVA</sequence>
<evidence type="ECO:0000313" key="3">
    <source>
        <dbReference type="Proteomes" id="UP000335636"/>
    </source>
</evidence>
<dbReference type="Proteomes" id="UP000335636">
    <property type="component" value="Unassembled WGS sequence"/>
</dbReference>
<feature type="region of interest" description="Disordered" evidence="1">
    <location>
        <begin position="1"/>
        <end position="54"/>
    </location>
</feature>
<proteinExistence type="predicted"/>